<dbReference type="RefSeq" id="WP_406649349.1">
    <property type="nucleotide sequence ID" value="NZ_CP123584.1"/>
</dbReference>
<dbReference type="InterPro" id="IPR002816">
    <property type="entry name" value="TraB/PrgY/GumN_fam"/>
</dbReference>
<organism evidence="2 3">
    <name type="scientific">Aliisedimentitalea scapharcae</name>
    <dbReference type="NCBI Taxonomy" id="1524259"/>
    <lineage>
        <taxon>Bacteria</taxon>
        <taxon>Pseudomonadati</taxon>
        <taxon>Pseudomonadota</taxon>
        <taxon>Alphaproteobacteria</taxon>
        <taxon>Rhodobacterales</taxon>
        <taxon>Roseobacteraceae</taxon>
        <taxon>Aliisedimentitalea</taxon>
    </lineage>
</organism>
<dbReference type="PANTHER" id="PTHR40590:SF1">
    <property type="entry name" value="CYTOPLASMIC PROTEIN"/>
    <property type="match status" value="1"/>
</dbReference>
<dbReference type="PANTHER" id="PTHR40590">
    <property type="entry name" value="CYTOPLASMIC PROTEIN-RELATED"/>
    <property type="match status" value="1"/>
</dbReference>
<dbReference type="EMBL" id="CP123584">
    <property type="protein sequence ID" value="WZK90523.1"/>
    <property type="molecule type" value="Genomic_DNA"/>
</dbReference>
<keyword evidence="1" id="KW-0732">Signal</keyword>
<evidence type="ECO:0000256" key="1">
    <source>
        <dbReference type="SAM" id="SignalP"/>
    </source>
</evidence>
<name>A0ABZ2XXX6_9RHOB</name>
<feature type="chain" id="PRO_5046410178" evidence="1">
    <location>
        <begin position="20"/>
        <end position="325"/>
    </location>
</feature>
<dbReference type="Pfam" id="PF01963">
    <property type="entry name" value="TraB_PrgY_gumN"/>
    <property type="match status" value="1"/>
</dbReference>
<proteinExistence type="predicted"/>
<dbReference type="CDD" id="cd14789">
    <property type="entry name" value="Tiki"/>
    <property type="match status" value="1"/>
</dbReference>
<keyword evidence="3" id="KW-1185">Reference proteome</keyword>
<dbReference type="InterPro" id="IPR047111">
    <property type="entry name" value="YbaP-like"/>
</dbReference>
<feature type="signal peptide" evidence="1">
    <location>
        <begin position="1"/>
        <end position="19"/>
    </location>
</feature>
<protein>
    <submittedName>
        <fullName evidence="2">TraB/GumN family protein</fullName>
    </submittedName>
</protein>
<evidence type="ECO:0000313" key="2">
    <source>
        <dbReference type="EMBL" id="WZK90523.1"/>
    </source>
</evidence>
<evidence type="ECO:0000313" key="3">
    <source>
        <dbReference type="Proteomes" id="UP001623232"/>
    </source>
</evidence>
<dbReference type="Proteomes" id="UP001623232">
    <property type="component" value="Chromosome"/>
</dbReference>
<reference evidence="2 3" key="1">
    <citation type="submission" date="2023-04" db="EMBL/GenBank/DDBJ databases">
        <title>Complete genome sequence of Alisedimentitalea scapharcae.</title>
        <authorList>
            <person name="Rong J.-C."/>
            <person name="Yi M.-L."/>
            <person name="Zhao Q."/>
        </authorList>
    </citation>
    <scope>NUCLEOTIDE SEQUENCE [LARGE SCALE GENOMIC DNA]</scope>
    <source>
        <strain evidence="2 3">KCTC 42119</strain>
    </source>
</reference>
<accession>A0ABZ2XXX6</accession>
<sequence length="325" mass="36926">MKLLAFCFLLLVGAGTAQARCSGIDYRTQLSPTELANLKREAAKVPFAYGNHWIATRGGRRIHIIGTLHDGDRRMVRVMRNLRPVLDRADAALFEVTDQDLDGNIFERQLGHFTLPAQTRLQDLLTEDTWALLSRLATARGLNPAKVDTLQPWAASMFLISDTCTMLGIGPTRGLDSRIERYAIRKRIPIGALETVGESFAAFSRVPLRDQVRNVEIELQMMLADKPDDSSVVEAYFEEAVWESILLQRWIMRRYARASDQELRRYWQRFDKNLITTRNLKWTKRILATQGDTLVVAVGAAHLPGHSGLLNLLKARGYRLERAPW</sequence>
<gene>
    <name evidence="2" type="ORF">QEZ52_08245</name>
</gene>